<keyword evidence="2" id="KW-1185">Reference proteome</keyword>
<evidence type="ECO:0008006" key="3">
    <source>
        <dbReference type="Google" id="ProtNLM"/>
    </source>
</evidence>
<organism evidence="1 2">
    <name type="scientific">Chryseobacterium ginsengisoli</name>
    <dbReference type="NCBI Taxonomy" id="363853"/>
    <lineage>
        <taxon>Bacteria</taxon>
        <taxon>Pseudomonadati</taxon>
        <taxon>Bacteroidota</taxon>
        <taxon>Flavobacteriia</taxon>
        <taxon>Flavobacteriales</taxon>
        <taxon>Weeksellaceae</taxon>
        <taxon>Chryseobacterium group</taxon>
        <taxon>Chryseobacterium</taxon>
    </lineage>
</organism>
<dbReference type="Proteomes" id="UP001500353">
    <property type="component" value="Unassembled WGS sequence"/>
</dbReference>
<protein>
    <recommendedName>
        <fullName evidence="3">Lipoprotein</fullName>
    </recommendedName>
</protein>
<comment type="caution">
    <text evidence="1">The sequence shown here is derived from an EMBL/GenBank/DDBJ whole genome shotgun (WGS) entry which is preliminary data.</text>
</comment>
<evidence type="ECO:0000313" key="1">
    <source>
        <dbReference type="EMBL" id="GAA5095678.1"/>
    </source>
</evidence>
<sequence length="129" mass="14698">MKKIIIVLLFGLLISCDPGYSIYVANRSQDNIYVETNRAIESRLLANEGPFYDSIVSKKSNSSDKNALYKLDKNTNIFLFSYIGAPNSDYFPFENLKIIKGSDTIRVDKSNFMQKLTKGKKSTYFIDVN</sequence>
<accession>A0ABP9MIM0</accession>
<dbReference type="RefSeq" id="WP_345205367.1">
    <property type="nucleotide sequence ID" value="NZ_BAABHX010000004.1"/>
</dbReference>
<gene>
    <name evidence="1" type="ORF">GCM10023210_28710</name>
</gene>
<dbReference type="PROSITE" id="PS51257">
    <property type="entry name" value="PROKAR_LIPOPROTEIN"/>
    <property type="match status" value="1"/>
</dbReference>
<evidence type="ECO:0000313" key="2">
    <source>
        <dbReference type="Proteomes" id="UP001500353"/>
    </source>
</evidence>
<reference evidence="2" key="1">
    <citation type="journal article" date="2019" name="Int. J. Syst. Evol. Microbiol.">
        <title>The Global Catalogue of Microorganisms (GCM) 10K type strain sequencing project: providing services to taxonomists for standard genome sequencing and annotation.</title>
        <authorList>
            <consortium name="The Broad Institute Genomics Platform"/>
            <consortium name="The Broad Institute Genome Sequencing Center for Infectious Disease"/>
            <person name="Wu L."/>
            <person name="Ma J."/>
        </authorList>
    </citation>
    <scope>NUCLEOTIDE SEQUENCE [LARGE SCALE GENOMIC DNA]</scope>
    <source>
        <strain evidence="2">JCM 18019</strain>
    </source>
</reference>
<proteinExistence type="predicted"/>
<dbReference type="EMBL" id="BAABHX010000004">
    <property type="protein sequence ID" value="GAA5095678.1"/>
    <property type="molecule type" value="Genomic_DNA"/>
</dbReference>
<name>A0ABP9MIM0_9FLAO</name>